<protein>
    <submittedName>
        <fullName evidence="3">Kinesin-like protein KIN-4C</fullName>
    </submittedName>
</protein>
<dbReference type="GeneID" id="103700842"/>
<evidence type="ECO:0000256" key="1">
    <source>
        <dbReference type="SAM" id="MobiDB-lite"/>
    </source>
</evidence>
<name>A0A8B9AL71_PHODC</name>
<sequence length="134" mass="14991">MQPRKPPSDIANTVVHKNVSQQSRRKKWRKSTIQLIPSEPFPSPMPESNEAPRTRVDVPLRLPRAMDSVLLVDNPPLTDPDSVNDDGSVGSNKDGRGNIPSRSLVRLQKAADERDPYDLIILSFLPPNRLVSFC</sequence>
<proteinExistence type="predicted"/>
<gene>
    <name evidence="3" type="primary">LOC103700842</name>
</gene>
<reference evidence="3" key="2">
    <citation type="submission" date="2025-08" db="UniProtKB">
        <authorList>
            <consortium name="RefSeq"/>
        </authorList>
    </citation>
    <scope>IDENTIFICATION</scope>
    <source>
        <tissue evidence="3">Young leaves</tissue>
    </source>
</reference>
<dbReference type="KEGG" id="pda:103700842"/>
<feature type="region of interest" description="Disordered" evidence="1">
    <location>
        <begin position="1"/>
        <end position="53"/>
    </location>
</feature>
<dbReference type="RefSeq" id="XP_038984044.1">
    <property type="nucleotide sequence ID" value="XM_039128116.1"/>
</dbReference>
<feature type="region of interest" description="Disordered" evidence="1">
    <location>
        <begin position="71"/>
        <end position="103"/>
    </location>
</feature>
<evidence type="ECO:0000313" key="2">
    <source>
        <dbReference type="Proteomes" id="UP000228380"/>
    </source>
</evidence>
<organism evidence="2 3">
    <name type="scientific">Phoenix dactylifera</name>
    <name type="common">Date palm</name>
    <dbReference type="NCBI Taxonomy" id="42345"/>
    <lineage>
        <taxon>Eukaryota</taxon>
        <taxon>Viridiplantae</taxon>
        <taxon>Streptophyta</taxon>
        <taxon>Embryophyta</taxon>
        <taxon>Tracheophyta</taxon>
        <taxon>Spermatophyta</taxon>
        <taxon>Magnoliopsida</taxon>
        <taxon>Liliopsida</taxon>
        <taxon>Arecaceae</taxon>
        <taxon>Coryphoideae</taxon>
        <taxon>Phoeniceae</taxon>
        <taxon>Phoenix</taxon>
    </lineage>
</organism>
<dbReference type="Proteomes" id="UP000228380">
    <property type="component" value="Chromosome 7"/>
</dbReference>
<dbReference type="AlphaFoldDB" id="A0A8B9AL71"/>
<accession>A0A8B9AL71</accession>
<keyword evidence="2" id="KW-1185">Reference proteome</keyword>
<evidence type="ECO:0000313" key="3">
    <source>
        <dbReference type="RefSeq" id="XP_038984044.1"/>
    </source>
</evidence>
<reference evidence="2" key="1">
    <citation type="journal article" date="2019" name="Nat. Commun.">
        <title>Genome-wide association mapping of date palm fruit traits.</title>
        <authorList>
            <person name="Hazzouri K.M."/>
            <person name="Gros-Balthazard M."/>
            <person name="Flowers J.M."/>
            <person name="Copetti D."/>
            <person name="Lemansour A."/>
            <person name="Lebrun M."/>
            <person name="Masmoudi K."/>
            <person name="Ferrand S."/>
            <person name="Dhar M.I."/>
            <person name="Fresquez Z.A."/>
            <person name="Rosas U."/>
            <person name="Zhang J."/>
            <person name="Talag J."/>
            <person name="Lee S."/>
            <person name="Kudrna D."/>
            <person name="Powell R.F."/>
            <person name="Leitch I.J."/>
            <person name="Krueger R.R."/>
            <person name="Wing R.A."/>
            <person name="Amiri K.M.A."/>
            <person name="Purugganan M.D."/>
        </authorList>
    </citation>
    <scope>NUCLEOTIDE SEQUENCE [LARGE SCALE GENOMIC DNA]</scope>
    <source>
        <strain evidence="2">cv. Khalas</strain>
    </source>
</reference>